<comment type="caution">
    <text evidence="1">The sequence shown here is derived from an EMBL/GenBank/DDBJ whole genome shotgun (WGS) entry which is preliminary data.</text>
</comment>
<name>X0TGV1_9ZZZZ</name>
<feature type="non-terminal residue" evidence="1">
    <location>
        <position position="121"/>
    </location>
</feature>
<reference evidence="1" key="1">
    <citation type="journal article" date="2014" name="Front. Microbiol.">
        <title>High frequency of phylogenetically diverse reductive dehalogenase-homologous genes in deep subseafloor sedimentary metagenomes.</title>
        <authorList>
            <person name="Kawai M."/>
            <person name="Futagami T."/>
            <person name="Toyoda A."/>
            <person name="Takaki Y."/>
            <person name="Nishi S."/>
            <person name="Hori S."/>
            <person name="Arai W."/>
            <person name="Tsubouchi T."/>
            <person name="Morono Y."/>
            <person name="Uchiyama I."/>
            <person name="Ito T."/>
            <person name="Fujiyama A."/>
            <person name="Inagaki F."/>
            <person name="Takami H."/>
        </authorList>
    </citation>
    <scope>NUCLEOTIDE SEQUENCE</scope>
    <source>
        <strain evidence="1">Expedition CK06-06</strain>
    </source>
</reference>
<sequence>MKKKILVVFLIGIFMISFASAHWWDPFHWIHDETDMNPEMPEGYINVDMNTIQGKIWSVTKHDGIQEEYFNVSINYTGDSGQNVKVCLIPKELMFANDSIALDMNFTVSNKNEIIEPADIE</sequence>
<gene>
    <name evidence="1" type="ORF">S01H1_29028</name>
</gene>
<accession>X0TGV1</accession>
<dbReference type="AlphaFoldDB" id="X0TGV1"/>
<evidence type="ECO:0000313" key="1">
    <source>
        <dbReference type="EMBL" id="GAF87367.1"/>
    </source>
</evidence>
<organism evidence="1">
    <name type="scientific">marine sediment metagenome</name>
    <dbReference type="NCBI Taxonomy" id="412755"/>
    <lineage>
        <taxon>unclassified sequences</taxon>
        <taxon>metagenomes</taxon>
        <taxon>ecological metagenomes</taxon>
    </lineage>
</organism>
<proteinExistence type="predicted"/>
<dbReference type="EMBL" id="BARS01017775">
    <property type="protein sequence ID" value="GAF87367.1"/>
    <property type="molecule type" value="Genomic_DNA"/>
</dbReference>
<protein>
    <submittedName>
        <fullName evidence="1">Uncharacterized protein</fullName>
    </submittedName>
</protein>